<dbReference type="InterPro" id="IPR036737">
    <property type="entry name" value="OmpA-like_sf"/>
</dbReference>
<dbReference type="SUPFAM" id="SSF103088">
    <property type="entry name" value="OmpA-like"/>
    <property type="match status" value="1"/>
</dbReference>
<evidence type="ECO:0000259" key="8">
    <source>
        <dbReference type="PROSITE" id="PS51123"/>
    </source>
</evidence>
<gene>
    <name evidence="9" type="ORF">SAMN04488569_100258</name>
</gene>
<dbReference type="Pfam" id="PF13677">
    <property type="entry name" value="MotB_plug"/>
    <property type="match status" value="1"/>
</dbReference>
<evidence type="ECO:0000313" key="10">
    <source>
        <dbReference type="Proteomes" id="UP000199589"/>
    </source>
</evidence>
<comment type="subcellular location">
    <subcellularLocation>
        <location evidence="1">Cell membrane</location>
        <topology evidence="1">Single-pass membrane protein</topology>
    </subcellularLocation>
</comment>
<protein>
    <submittedName>
        <fullName evidence="9">Chemotaxis protein MotB</fullName>
    </submittedName>
</protein>
<feature type="domain" description="OmpA-like" evidence="8">
    <location>
        <begin position="135"/>
        <end position="256"/>
    </location>
</feature>
<evidence type="ECO:0000256" key="4">
    <source>
        <dbReference type="ARBA" id="ARBA00022692"/>
    </source>
</evidence>
<keyword evidence="10" id="KW-1185">Reference proteome</keyword>
<dbReference type="PANTHER" id="PTHR30329">
    <property type="entry name" value="STATOR ELEMENT OF FLAGELLAR MOTOR COMPLEX"/>
    <property type="match status" value="1"/>
</dbReference>
<dbReference type="PANTHER" id="PTHR30329:SF21">
    <property type="entry name" value="LIPOPROTEIN YIAD-RELATED"/>
    <property type="match status" value="1"/>
</dbReference>
<comment type="similarity">
    <text evidence="2">Belongs to the MotB family.</text>
</comment>
<dbReference type="InterPro" id="IPR050330">
    <property type="entry name" value="Bact_OuterMem_StrucFunc"/>
</dbReference>
<keyword evidence="4" id="KW-0812">Transmembrane</keyword>
<evidence type="ECO:0000256" key="3">
    <source>
        <dbReference type="ARBA" id="ARBA00022475"/>
    </source>
</evidence>
<evidence type="ECO:0000313" key="9">
    <source>
        <dbReference type="EMBL" id="SFJ90849.1"/>
    </source>
</evidence>
<dbReference type="PROSITE" id="PS51123">
    <property type="entry name" value="OMPA_2"/>
    <property type="match status" value="1"/>
</dbReference>
<dbReference type="Gene3D" id="3.30.1330.60">
    <property type="entry name" value="OmpA-like domain"/>
    <property type="match status" value="1"/>
</dbReference>
<dbReference type="RefSeq" id="WP_091895424.1">
    <property type="nucleotide sequence ID" value="NZ_FOSJ01000002.1"/>
</dbReference>
<proteinExistence type="inferred from homology"/>
<dbReference type="Pfam" id="PF00691">
    <property type="entry name" value="OmpA"/>
    <property type="match status" value="1"/>
</dbReference>
<dbReference type="InterPro" id="IPR006665">
    <property type="entry name" value="OmpA-like"/>
</dbReference>
<evidence type="ECO:0000256" key="1">
    <source>
        <dbReference type="ARBA" id="ARBA00004162"/>
    </source>
</evidence>
<dbReference type="AlphaFoldDB" id="A0A1I3V761"/>
<dbReference type="Proteomes" id="UP000199589">
    <property type="component" value="Unassembled WGS sequence"/>
</dbReference>
<keyword evidence="6 7" id="KW-0472">Membrane</keyword>
<dbReference type="InterPro" id="IPR025713">
    <property type="entry name" value="MotB-like_N_dom"/>
</dbReference>
<accession>A0A1I3V761</accession>
<organism evidence="9 10">
    <name type="scientific">Marinilactibacillus piezotolerans</name>
    <dbReference type="NCBI Taxonomy" id="258723"/>
    <lineage>
        <taxon>Bacteria</taxon>
        <taxon>Bacillati</taxon>
        <taxon>Bacillota</taxon>
        <taxon>Bacilli</taxon>
        <taxon>Lactobacillales</taxon>
        <taxon>Carnobacteriaceae</taxon>
        <taxon>Marinilactibacillus</taxon>
    </lineage>
</organism>
<dbReference type="CDD" id="cd07185">
    <property type="entry name" value="OmpA_C-like"/>
    <property type="match status" value="1"/>
</dbReference>
<evidence type="ECO:0000256" key="7">
    <source>
        <dbReference type="PROSITE-ProRule" id="PRU00473"/>
    </source>
</evidence>
<evidence type="ECO:0000256" key="6">
    <source>
        <dbReference type="ARBA" id="ARBA00023136"/>
    </source>
</evidence>
<reference evidence="10" key="1">
    <citation type="submission" date="2016-10" db="EMBL/GenBank/DDBJ databases">
        <authorList>
            <person name="Varghese N."/>
            <person name="Submissions S."/>
        </authorList>
    </citation>
    <scope>NUCLEOTIDE SEQUENCE [LARGE SCALE GENOMIC DNA]</scope>
    <source>
        <strain evidence="10">DSM 16108</strain>
    </source>
</reference>
<keyword evidence="3" id="KW-1003">Cell membrane</keyword>
<dbReference type="GO" id="GO:0005886">
    <property type="term" value="C:plasma membrane"/>
    <property type="evidence" value="ECO:0007669"/>
    <property type="project" value="UniProtKB-SubCell"/>
</dbReference>
<sequence length="264" mass="29162">MAKKQKKPKSSGAPAWMATYSDLMSLLLTFFVLLFSMSAVSEEQFRAVAESLRVALAGSSNDSILEENGSTITDLNTADMEDIDQADPEDLTVEDIESAENSNVIPQEVQELYETANEYMAENGIESDLTITRDTEGVYIDIQESILFTSGSADITSSGEETLSKLSGLFDLFDNKIVVEGYTDNVPMNTSEFPSNWELSTGRAVSVLRYLSEERGISPSRLSAKGYGEHSPLVPNDSDANRALNRRVNVIIMYEDREEVEYGE</sequence>
<evidence type="ECO:0000256" key="5">
    <source>
        <dbReference type="ARBA" id="ARBA00022989"/>
    </source>
</evidence>
<evidence type="ECO:0000256" key="2">
    <source>
        <dbReference type="ARBA" id="ARBA00008914"/>
    </source>
</evidence>
<dbReference type="OrthoDB" id="9815217at2"/>
<keyword evidence="5" id="KW-1133">Transmembrane helix</keyword>
<dbReference type="EMBL" id="FOSJ01000002">
    <property type="protein sequence ID" value="SFJ90849.1"/>
    <property type="molecule type" value="Genomic_DNA"/>
</dbReference>
<name>A0A1I3V761_9LACT</name>